<proteinExistence type="inferred from homology"/>
<evidence type="ECO:0000313" key="13">
    <source>
        <dbReference type="EMBL" id="MCS3921697.1"/>
    </source>
</evidence>
<dbReference type="CDD" id="cd00671">
    <property type="entry name" value="ArgRS_core"/>
    <property type="match status" value="1"/>
</dbReference>
<comment type="subcellular location">
    <subcellularLocation>
        <location evidence="8">Cytoplasm</location>
    </subcellularLocation>
</comment>
<feature type="domain" description="Arginyl tRNA synthetase N-terminal" evidence="12">
    <location>
        <begin position="7"/>
        <end position="92"/>
    </location>
</feature>
<dbReference type="EMBL" id="JANUCQ010000001">
    <property type="protein sequence ID" value="MCS3921697.1"/>
    <property type="molecule type" value="Genomic_DNA"/>
</dbReference>
<dbReference type="SMART" id="SM01016">
    <property type="entry name" value="Arg_tRNA_synt_N"/>
    <property type="match status" value="1"/>
</dbReference>
<dbReference type="InterPro" id="IPR008909">
    <property type="entry name" value="DALR_anticod-bd"/>
</dbReference>
<protein>
    <recommendedName>
        <fullName evidence="8">Arginine--tRNA ligase</fullName>
        <ecNumber evidence="8">6.1.1.19</ecNumber>
    </recommendedName>
    <alternativeName>
        <fullName evidence="8">Arginyl-tRNA synthetase</fullName>
        <shortName evidence="8">ArgRS</shortName>
    </alternativeName>
</protein>
<dbReference type="Pfam" id="PF03485">
    <property type="entry name" value="Arg_tRNA_synt_N"/>
    <property type="match status" value="1"/>
</dbReference>
<keyword evidence="8" id="KW-0963">Cytoplasm</keyword>
<keyword evidence="3 8" id="KW-0547">Nucleotide-binding</keyword>
<feature type="short sequence motif" description="'HIGH' region" evidence="8">
    <location>
        <begin position="129"/>
        <end position="139"/>
    </location>
</feature>
<dbReference type="GO" id="GO:0004814">
    <property type="term" value="F:arginine-tRNA ligase activity"/>
    <property type="evidence" value="ECO:0007669"/>
    <property type="project" value="UniProtKB-EC"/>
</dbReference>
<keyword evidence="4 8" id="KW-0067">ATP-binding</keyword>
<keyword evidence="6 8" id="KW-0030">Aminoacyl-tRNA synthetase</keyword>
<evidence type="ECO:0000256" key="10">
    <source>
        <dbReference type="SAM" id="Coils"/>
    </source>
</evidence>
<sequence>MSNEIENKLIEILNEKVKNLTGEEIEIRLDEPPSINMGDYSTNICFRLAKPLRKAPKMIAEDIVTQLIDENDLKALKIEKIEALNGYINFFVDYNEFSKDILSTIGAKKESFGKLDNKNEKVILEHTSANPNGPFHIGHGRNMVIGDSLKRILINAGYDVETQYYVNDMGRQEAIVVYGLDKFELDGEKKHDHGIGEVYVETNKLLNENEELNQEILDLMRNYESDCEIFEKEGKKSEIMGKFEKAVNYTLDGFKETLGNLNIYHDKFVWESSFVKNGDVKNLIARLKETGKVVKDEVYRLDLSDYGIEKKMVLARLNGTSLYSTRDIAYHIAKMENCDKAVNLLGADHKLTAIMVNKTLNLLDYNEADIVFYEFISLPEGSMSTRRGTFISMDELLEEAKVRAKDEIIKRNVATDEAEIEEIANKIAVGAVRYNIVRISPEKPMIFRWDEALDFEKVGCPVIQYAHARCCRILENVSEMGNSDTLNNLNNLDAEFNYEMNDSEKVLVRMLSKLPEIIEKSADVRKPQILANYVLDVAQSFNKFYGNCPILKESDDIKIPRIKIVNATKTVLENSLDLLGIEVPGKM</sequence>
<dbReference type="Pfam" id="PF00750">
    <property type="entry name" value="tRNA-synt_1d"/>
    <property type="match status" value="1"/>
</dbReference>
<evidence type="ECO:0000256" key="5">
    <source>
        <dbReference type="ARBA" id="ARBA00022917"/>
    </source>
</evidence>
<dbReference type="InterPro" id="IPR036695">
    <property type="entry name" value="Arg-tRNA-synth_N_sf"/>
</dbReference>
<dbReference type="InterPro" id="IPR001412">
    <property type="entry name" value="aa-tRNA-synth_I_CS"/>
</dbReference>
<keyword evidence="14" id="KW-1185">Reference proteome</keyword>
<evidence type="ECO:0000313" key="14">
    <source>
        <dbReference type="Proteomes" id="UP001140258"/>
    </source>
</evidence>
<dbReference type="InterPro" id="IPR001278">
    <property type="entry name" value="Arg-tRNA-ligase"/>
</dbReference>
<feature type="coiled-coil region" evidence="10">
    <location>
        <begin position="202"/>
        <end position="233"/>
    </location>
</feature>
<comment type="catalytic activity">
    <reaction evidence="7 8">
        <text>tRNA(Arg) + L-arginine + ATP = L-arginyl-tRNA(Arg) + AMP + diphosphate</text>
        <dbReference type="Rhea" id="RHEA:20301"/>
        <dbReference type="Rhea" id="RHEA-COMP:9658"/>
        <dbReference type="Rhea" id="RHEA-COMP:9673"/>
        <dbReference type="ChEBI" id="CHEBI:30616"/>
        <dbReference type="ChEBI" id="CHEBI:32682"/>
        <dbReference type="ChEBI" id="CHEBI:33019"/>
        <dbReference type="ChEBI" id="CHEBI:78442"/>
        <dbReference type="ChEBI" id="CHEBI:78513"/>
        <dbReference type="ChEBI" id="CHEBI:456215"/>
        <dbReference type="EC" id="6.1.1.19"/>
    </reaction>
</comment>
<evidence type="ECO:0000259" key="11">
    <source>
        <dbReference type="SMART" id="SM00836"/>
    </source>
</evidence>
<dbReference type="Proteomes" id="UP001140258">
    <property type="component" value="Unassembled WGS sequence"/>
</dbReference>
<evidence type="ECO:0000256" key="1">
    <source>
        <dbReference type="ARBA" id="ARBA00005594"/>
    </source>
</evidence>
<evidence type="ECO:0000256" key="3">
    <source>
        <dbReference type="ARBA" id="ARBA00022741"/>
    </source>
</evidence>
<evidence type="ECO:0000256" key="4">
    <source>
        <dbReference type="ARBA" id="ARBA00022840"/>
    </source>
</evidence>
<keyword evidence="2 8" id="KW-0436">Ligase</keyword>
<dbReference type="PRINTS" id="PR01038">
    <property type="entry name" value="TRNASYNTHARG"/>
</dbReference>
<dbReference type="HAMAP" id="MF_00123">
    <property type="entry name" value="Arg_tRNA_synth"/>
    <property type="match status" value="1"/>
</dbReference>
<reference evidence="13" key="1">
    <citation type="submission" date="2022-08" db="EMBL/GenBank/DDBJ databases">
        <title>Genomic Encyclopedia of Type Strains, Phase V (KMG-V): Genome sequencing to study the core and pangenomes of soil and plant-associated prokaryotes.</title>
        <authorList>
            <person name="Whitman W."/>
        </authorList>
    </citation>
    <scope>NUCLEOTIDE SEQUENCE</scope>
    <source>
        <strain evidence="13">PS</strain>
    </source>
</reference>
<name>A0ABT2EUR7_METVO</name>
<dbReference type="InterPro" id="IPR035684">
    <property type="entry name" value="ArgRS_core"/>
</dbReference>
<evidence type="ECO:0000256" key="8">
    <source>
        <dbReference type="HAMAP-Rule" id="MF_00123"/>
    </source>
</evidence>
<organism evidence="13 14">
    <name type="scientific">Methanococcus voltae PS</name>
    <dbReference type="NCBI Taxonomy" id="523842"/>
    <lineage>
        <taxon>Archaea</taxon>
        <taxon>Methanobacteriati</taxon>
        <taxon>Methanobacteriota</taxon>
        <taxon>Methanomada group</taxon>
        <taxon>Methanococci</taxon>
        <taxon>Methanococcales</taxon>
        <taxon>Methanococcaceae</taxon>
        <taxon>Methanococcus</taxon>
    </lineage>
</organism>
<dbReference type="SUPFAM" id="SSF47323">
    <property type="entry name" value="Anticodon-binding domain of a subclass of class I aminoacyl-tRNA synthetases"/>
    <property type="match status" value="1"/>
</dbReference>
<comment type="similarity">
    <text evidence="1 8 9">Belongs to the class-I aminoacyl-tRNA synthetase family.</text>
</comment>
<dbReference type="SUPFAM" id="SSF52374">
    <property type="entry name" value="Nucleotidylyl transferase"/>
    <property type="match status" value="1"/>
</dbReference>
<evidence type="ECO:0000256" key="2">
    <source>
        <dbReference type="ARBA" id="ARBA00022598"/>
    </source>
</evidence>
<dbReference type="RefSeq" id="WP_259050662.1">
    <property type="nucleotide sequence ID" value="NZ_JANUCQ010000001.1"/>
</dbReference>
<dbReference type="PROSITE" id="PS00178">
    <property type="entry name" value="AA_TRNA_LIGASE_I"/>
    <property type="match status" value="1"/>
</dbReference>
<dbReference type="InterPro" id="IPR009080">
    <property type="entry name" value="tRNAsynth_Ia_anticodon-bd"/>
</dbReference>
<dbReference type="Gene3D" id="3.30.1360.70">
    <property type="entry name" value="Arginyl tRNA synthetase N-terminal domain"/>
    <property type="match status" value="1"/>
</dbReference>
<accession>A0ABT2EUR7</accession>
<dbReference type="InterPro" id="IPR014729">
    <property type="entry name" value="Rossmann-like_a/b/a_fold"/>
</dbReference>
<dbReference type="SUPFAM" id="SSF55190">
    <property type="entry name" value="Arginyl-tRNA synthetase (ArgRS), N-terminal 'additional' domain"/>
    <property type="match status" value="1"/>
</dbReference>
<keyword evidence="5 8" id="KW-0648">Protein biosynthesis</keyword>
<evidence type="ECO:0000256" key="6">
    <source>
        <dbReference type="ARBA" id="ARBA00023146"/>
    </source>
</evidence>
<evidence type="ECO:0000259" key="12">
    <source>
        <dbReference type="SMART" id="SM01016"/>
    </source>
</evidence>
<dbReference type="Gene3D" id="1.10.730.10">
    <property type="entry name" value="Isoleucyl-tRNA Synthetase, Domain 1"/>
    <property type="match status" value="1"/>
</dbReference>
<dbReference type="PANTHER" id="PTHR11956:SF5">
    <property type="entry name" value="ARGININE--TRNA LIGASE, CYTOPLASMIC"/>
    <property type="match status" value="1"/>
</dbReference>
<dbReference type="Pfam" id="PF05746">
    <property type="entry name" value="DALR_1"/>
    <property type="match status" value="1"/>
</dbReference>
<feature type="domain" description="DALR anticodon binding" evidence="11">
    <location>
        <begin position="463"/>
        <end position="587"/>
    </location>
</feature>
<evidence type="ECO:0000256" key="9">
    <source>
        <dbReference type="RuleBase" id="RU363038"/>
    </source>
</evidence>
<keyword evidence="10" id="KW-0175">Coiled coil</keyword>
<dbReference type="PANTHER" id="PTHR11956">
    <property type="entry name" value="ARGINYL-TRNA SYNTHETASE"/>
    <property type="match status" value="1"/>
</dbReference>
<dbReference type="SMART" id="SM00836">
    <property type="entry name" value="DALR_1"/>
    <property type="match status" value="1"/>
</dbReference>
<comment type="caution">
    <text evidence="13">The sequence shown here is derived from an EMBL/GenBank/DDBJ whole genome shotgun (WGS) entry which is preliminary data.</text>
</comment>
<dbReference type="Gene3D" id="3.40.50.620">
    <property type="entry name" value="HUPs"/>
    <property type="match status" value="1"/>
</dbReference>
<gene>
    <name evidence="8" type="primary">argS</name>
    <name evidence="13" type="ORF">M2325_000370</name>
</gene>
<evidence type="ECO:0000256" key="7">
    <source>
        <dbReference type="ARBA" id="ARBA00049339"/>
    </source>
</evidence>
<dbReference type="NCBIfam" id="TIGR00456">
    <property type="entry name" value="argS"/>
    <property type="match status" value="1"/>
</dbReference>
<dbReference type="EC" id="6.1.1.19" evidence="8"/>
<dbReference type="InterPro" id="IPR005148">
    <property type="entry name" value="Arg-tRNA-synth_N"/>
</dbReference>